<dbReference type="Gene3D" id="2.40.50.230">
    <property type="entry name" value="Gp5 N-terminal domain"/>
    <property type="match status" value="1"/>
</dbReference>
<evidence type="ECO:0000259" key="4">
    <source>
        <dbReference type="Pfam" id="PF04717"/>
    </source>
</evidence>
<keyword evidence="7" id="KW-1185">Reference proteome</keyword>
<reference evidence="6 7" key="2">
    <citation type="submission" date="2021-08" db="EMBL/GenBank/DDBJ databases">
        <title>Rheinheimera aquimaris sp. nov., isolated from seawater of the East Sea in Korea.</title>
        <authorList>
            <person name="Kim K.H."/>
            <person name="Wenting R."/>
            <person name="Kim K.R."/>
            <person name="Jeon C.O."/>
        </authorList>
    </citation>
    <scope>NUCLEOTIDE SEQUENCE [LARGE SCALE GENOMIC DNA]</scope>
    <source>
        <strain evidence="6 7">MA-13</strain>
    </source>
</reference>
<feature type="domain" description="Gp5/Type VI secretion system Vgr C-terminal trimerisation" evidence="5">
    <location>
        <begin position="482"/>
        <end position="593"/>
    </location>
</feature>
<dbReference type="SUPFAM" id="SSF69349">
    <property type="entry name" value="Phage fibre proteins"/>
    <property type="match status" value="1"/>
</dbReference>
<dbReference type="PANTHER" id="PTHR32305:SF15">
    <property type="entry name" value="PROTEIN RHSA-RELATED"/>
    <property type="match status" value="1"/>
</dbReference>
<reference evidence="6 7" key="1">
    <citation type="submission" date="2020-12" db="EMBL/GenBank/DDBJ databases">
        <authorList>
            <person name="Ruan W."/>
            <person name="Khan S.A."/>
            <person name="Jeon C.O."/>
        </authorList>
    </citation>
    <scope>NUCLEOTIDE SEQUENCE [LARGE SCALE GENOMIC DNA]</scope>
    <source>
        <strain evidence="6 7">MA-13</strain>
    </source>
</reference>
<keyword evidence="3" id="KW-0964">Secreted</keyword>
<dbReference type="PANTHER" id="PTHR32305">
    <property type="match status" value="1"/>
</dbReference>
<sequence length="740" mass="82297">MGFHANEEFMFFEMADKTIDFSVAKLNGEEQISGLYSFNLELLSEDADITFEDMVGRACVITIQSINHQEDVNAFSDELIYDRFIHGVIAGFELADEGEKFSTYNASVVPKIWPMLHRVNSRIFQLKSVKDIITELLDELGMEGDEYRWTCRGSYSPIEYCVQYQESDFEFISRLMEHEGIFYYFEHDDNKHVLVFSDDSSICEKIEEDSVVPYVSDSKGLVSNQQIKKFVVRQSLKPGKVTLRDYNFLKPSLNLQSEKQDDHDKEREIFQYPGLFDANSRGDTLAKIKLESINTFRTIGGGSGNVNRLIPGYVFTLDDQRRGSFSGDYLVTSISHKASQAQAYQQYATLEGNSYNNSFNVIPVDTPYRPQAVTRKPKVYGTQTAIVSGPQGEEIYTDEHGRIKVQFHWDRYGKADENSSCWIRVSQLWAGQGYGGFSLPRVGQEVIIDFIDGNPDMPIVTGRVHHGDNRSPYKLPAKKTISTLKTNSSKGGEGFNELRFEDKKGKEQVFIHAERNKDIRVKNDAFEFIGNDSHQKVLNDQFSSIGNNQHRIVGNDAFTHIKGDRQILVDGDLNQETKGAESYTVSGDRKTKISASENLKASMDIKLEAGMNFGLKSSMSVDIKSGMTINLQAGATINLKAGPSFISIGPAGVQISGPMVMINSGGAAAPASPAAPAQPARVAKPIEAKEADKAEAGKVETIKDRSIPIRPSSYGPQAQAMKHAAASGTPFCEQCEAAKK</sequence>
<dbReference type="Proteomes" id="UP000663814">
    <property type="component" value="Unassembled WGS sequence"/>
</dbReference>
<dbReference type="SUPFAM" id="SSF69255">
    <property type="entry name" value="gp5 N-terminal domain-like"/>
    <property type="match status" value="1"/>
</dbReference>
<gene>
    <name evidence="6" type="primary">vgrG</name>
    <name evidence="6" type="ORF">I4W93_017645</name>
</gene>
<accession>A0ABS7XCY7</accession>
<dbReference type="NCBIfam" id="TIGR03361">
    <property type="entry name" value="VI_Rhs_Vgr"/>
    <property type="match status" value="1"/>
</dbReference>
<protein>
    <submittedName>
        <fullName evidence="6">Type VI secretion system tip protein VgrG</fullName>
    </submittedName>
</protein>
<dbReference type="Gene3D" id="4.10.220.110">
    <property type="match status" value="1"/>
</dbReference>
<dbReference type="Pfam" id="PF22178">
    <property type="entry name" value="Gp5_trimer_C"/>
    <property type="match status" value="1"/>
</dbReference>
<proteinExistence type="inferred from homology"/>
<dbReference type="InterPro" id="IPR054030">
    <property type="entry name" value="Gp5_Vgr_C"/>
</dbReference>
<dbReference type="InterPro" id="IPR006531">
    <property type="entry name" value="Gp5/Vgr_OB"/>
</dbReference>
<dbReference type="NCBIfam" id="TIGR01646">
    <property type="entry name" value="vgr_GE"/>
    <property type="match status" value="1"/>
</dbReference>
<evidence type="ECO:0000256" key="1">
    <source>
        <dbReference type="ARBA" id="ARBA00004613"/>
    </source>
</evidence>
<dbReference type="InterPro" id="IPR006533">
    <property type="entry name" value="T6SS_Vgr_RhsGE"/>
</dbReference>
<name>A0ABS7XCY7_9GAMM</name>
<dbReference type="RefSeq" id="WP_205312144.1">
    <property type="nucleotide sequence ID" value="NZ_JAERPS020000007.1"/>
</dbReference>
<evidence type="ECO:0000313" key="7">
    <source>
        <dbReference type="Proteomes" id="UP000663814"/>
    </source>
</evidence>
<dbReference type="InterPro" id="IPR050708">
    <property type="entry name" value="T6SS_VgrG/RHS"/>
</dbReference>
<dbReference type="Pfam" id="PF05954">
    <property type="entry name" value="Phage_GPD"/>
    <property type="match status" value="1"/>
</dbReference>
<comment type="similarity">
    <text evidence="2">Belongs to the VgrG protein family.</text>
</comment>
<feature type="domain" description="Gp5/Type VI secretion system Vgr protein OB-fold" evidence="4">
    <location>
        <begin position="398"/>
        <end position="464"/>
    </location>
</feature>
<dbReference type="InterPro" id="IPR017847">
    <property type="entry name" value="T6SS_RhsGE_Vgr_subset"/>
</dbReference>
<evidence type="ECO:0000256" key="2">
    <source>
        <dbReference type="ARBA" id="ARBA00005558"/>
    </source>
</evidence>
<evidence type="ECO:0000259" key="5">
    <source>
        <dbReference type="Pfam" id="PF22178"/>
    </source>
</evidence>
<dbReference type="Pfam" id="PF04717">
    <property type="entry name" value="Phage_base_V"/>
    <property type="match status" value="1"/>
</dbReference>
<comment type="caution">
    <text evidence="6">The sequence shown here is derived from an EMBL/GenBank/DDBJ whole genome shotgun (WGS) entry which is preliminary data.</text>
</comment>
<evidence type="ECO:0000256" key="3">
    <source>
        <dbReference type="ARBA" id="ARBA00022525"/>
    </source>
</evidence>
<dbReference type="SUPFAM" id="SSF69279">
    <property type="entry name" value="Phage tail proteins"/>
    <property type="match status" value="2"/>
</dbReference>
<organism evidence="6 7">
    <name type="scientific">Rheinheimera maricola</name>
    <dbReference type="NCBI Taxonomy" id="2793282"/>
    <lineage>
        <taxon>Bacteria</taxon>
        <taxon>Pseudomonadati</taxon>
        <taxon>Pseudomonadota</taxon>
        <taxon>Gammaproteobacteria</taxon>
        <taxon>Chromatiales</taxon>
        <taxon>Chromatiaceae</taxon>
        <taxon>Rheinheimera</taxon>
    </lineage>
</organism>
<dbReference type="InterPro" id="IPR037026">
    <property type="entry name" value="Vgr_OB-fold_dom_sf"/>
</dbReference>
<dbReference type="EMBL" id="JAERPS020000007">
    <property type="protein sequence ID" value="MBZ9613421.1"/>
    <property type="molecule type" value="Genomic_DNA"/>
</dbReference>
<dbReference type="Gene3D" id="2.30.110.50">
    <property type="match status" value="1"/>
</dbReference>
<evidence type="ECO:0000313" key="6">
    <source>
        <dbReference type="EMBL" id="MBZ9613421.1"/>
    </source>
</evidence>
<dbReference type="Gene3D" id="3.55.50.10">
    <property type="entry name" value="Baseplate protein-like domains"/>
    <property type="match status" value="1"/>
</dbReference>
<comment type="subcellular location">
    <subcellularLocation>
        <location evidence="1">Secreted</location>
    </subcellularLocation>
</comment>